<protein>
    <submittedName>
        <fullName evidence="2">Uncharacterized protein</fullName>
    </submittedName>
</protein>
<proteinExistence type="predicted"/>
<dbReference type="EMBL" id="JBBWWQ010000007">
    <property type="protein sequence ID" value="KAK8942696.1"/>
    <property type="molecule type" value="Genomic_DNA"/>
</dbReference>
<evidence type="ECO:0000313" key="3">
    <source>
        <dbReference type="Proteomes" id="UP001418222"/>
    </source>
</evidence>
<gene>
    <name evidence="2" type="ORF">KSP39_PZI009668</name>
</gene>
<name>A0AAP0BKS1_9ASPA</name>
<sequence length="157" mass="17505">MEFRVYRNSSAAAVARKELLERLEFFPLCVQGSAHRRWERRYQMRKEQEPVGRVGLEEGKNGAWPSSPAAAAREGLLEKMCGDLGAGGERKCVREVERRRREKRCWRRWTGSGGEKGDAGGVGRGRVGRLSGTSRAARASEGYRAGKNRKTEGLPLG</sequence>
<feature type="compositionally biased region" description="Gly residues" evidence="1">
    <location>
        <begin position="111"/>
        <end position="125"/>
    </location>
</feature>
<keyword evidence="3" id="KW-1185">Reference proteome</keyword>
<reference evidence="2 3" key="1">
    <citation type="journal article" date="2022" name="Nat. Plants">
        <title>Genomes of leafy and leafless Platanthera orchids illuminate the evolution of mycoheterotrophy.</title>
        <authorList>
            <person name="Li M.H."/>
            <person name="Liu K.W."/>
            <person name="Li Z."/>
            <person name="Lu H.C."/>
            <person name="Ye Q.L."/>
            <person name="Zhang D."/>
            <person name="Wang J.Y."/>
            <person name="Li Y.F."/>
            <person name="Zhong Z.M."/>
            <person name="Liu X."/>
            <person name="Yu X."/>
            <person name="Liu D.K."/>
            <person name="Tu X.D."/>
            <person name="Liu B."/>
            <person name="Hao Y."/>
            <person name="Liao X.Y."/>
            <person name="Jiang Y.T."/>
            <person name="Sun W.H."/>
            <person name="Chen J."/>
            <person name="Chen Y.Q."/>
            <person name="Ai Y."/>
            <person name="Zhai J.W."/>
            <person name="Wu S.S."/>
            <person name="Zhou Z."/>
            <person name="Hsiao Y.Y."/>
            <person name="Wu W.L."/>
            <person name="Chen Y.Y."/>
            <person name="Lin Y.F."/>
            <person name="Hsu J.L."/>
            <person name="Li C.Y."/>
            <person name="Wang Z.W."/>
            <person name="Zhao X."/>
            <person name="Zhong W.Y."/>
            <person name="Ma X.K."/>
            <person name="Ma L."/>
            <person name="Huang J."/>
            <person name="Chen G.Z."/>
            <person name="Huang M.Z."/>
            <person name="Huang L."/>
            <person name="Peng D.H."/>
            <person name="Luo Y.B."/>
            <person name="Zou S.Q."/>
            <person name="Chen S.P."/>
            <person name="Lan S."/>
            <person name="Tsai W.C."/>
            <person name="Van de Peer Y."/>
            <person name="Liu Z.J."/>
        </authorList>
    </citation>
    <scope>NUCLEOTIDE SEQUENCE [LARGE SCALE GENOMIC DNA]</scope>
    <source>
        <strain evidence="2">Lor287</strain>
    </source>
</reference>
<dbReference type="AlphaFoldDB" id="A0AAP0BKS1"/>
<evidence type="ECO:0000313" key="2">
    <source>
        <dbReference type="EMBL" id="KAK8942696.1"/>
    </source>
</evidence>
<evidence type="ECO:0000256" key="1">
    <source>
        <dbReference type="SAM" id="MobiDB-lite"/>
    </source>
</evidence>
<comment type="caution">
    <text evidence="2">The sequence shown here is derived from an EMBL/GenBank/DDBJ whole genome shotgun (WGS) entry which is preliminary data.</text>
</comment>
<accession>A0AAP0BKS1</accession>
<feature type="region of interest" description="Disordered" evidence="1">
    <location>
        <begin position="108"/>
        <end position="157"/>
    </location>
</feature>
<organism evidence="2 3">
    <name type="scientific">Platanthera zijinensis</name>
    <dbReference type="NCBI Taxonomy" id="2320716"/>
    <lineage>
        <taxon>Eukaryota</taxon>
        <taxon>Viridiplantae</taxon>
        <taxon>Streptophyta</taxon>
        <taxon>Embryophyta</taxon>
        <taxon>Tracheophyta</taxon>
        <taxon>Spermatophyta</taxon>
        <taxon>Magnoliopsida</taxon>
        <taxon>Liliopsida</taxon>
        <taxon>Asparagales</taxon>
        <taxon>Orchidaceae</taxon>
        <taxon>Orchidoideae</taxon>
        <taxon>Orchideae</taxon>
        <taxon>Orchidinae</taxon>
        <taxon>Platanthera</taxon>
    </lineage>
</organism>
<dbReference type="Proteomes" id="UP001418222">
    <property type="component" value="Unassembled WGS sequence"/>
</dbReference>